<keyword evidence="2" id="KW-1185">Reference proteome</keyword>
<evidence type="ECO:0000313" key="1">
    <source>
        <dbReference type="EMBL" id="KFB98769.1"/>
    </source>
</evidence>
<dbReference type="NCBIfam" id="TIGR03172">
    <property type="entry name" value="selenium cofactor biosynthesis protein YqeC"/>
    <property type="match status" value="1"/>
</dbReference>
<gene>
    <name evidence="1" type="primary">yqeC</name>
    <name evidence="1" type="ORF">GTGU_04440</name>
</gene>
<dbReference type="AlphaFoldDB" id="A0A084ZMS5"/>
<dbReference type="Pfam" id="PF19842">
    <property type="entry name" value="YqeC"/>
    <property type="match status" value="1"/>
</dbReference>
<organism evidence="1 2">
    <name type="scientific">Trabulsiella guamensis ATCC 49490</name>
    <dbReference type="NCBI Taxonomy" id="1005994"/>
    <lineage>
        <taxon>Bacteria</taxon>
        <taxon>Pseudomonadati</taxon>
        <taxon>Pseudomonadota</taxon>
        <taxon>Gammaproteobacteria</taxon>
        <taxon>Enterobacterales</taxon>
        <taxon>Enterobacteriaceae</taxon>
        <taxon>Trabulsiella</taxon>
    </lineage>
</organism>
<dbReference type="RefSeq" id="WP_038162633.1">
    <property type="nucleotide sequence ID" value="NZ_JMTB01000121.1"/>
</dbReference>
<comment type="caution">
    <text evidence="1">The sequence shown here is derived from an EMBL/GenBank/DDBJ whole genome shotgun (WGS) entry which is preliminary data.</text>
</comment>
<dbReference type="SUPFAM" id="SSF53623">
    <property type="entry name" value="MurD-like peptide ligases, catalytic domain"/>
    <property type="match status" value="1"/>
</dbReference>
<dbReference type="EMBL" id="JMTB01000121">
    <property type="protein sequence ID" value="KFB98769.1"/>
    <property type="molecule type" value="Genomic_DNA"/>
</dbReference>
<proteinExistence type="predicted"/>
<dbReference type="GO" id="GO:0005524">
    <property type="term" value="F:ATP binding"/>
    <property type="evidence" value="ECO:0007669"/>
    <property type="project" value="InterPro"/>
</dbReference>
<evidence type="ECO:0000313" key="2">
    <source>
        <dbReference type="Proteomes" id="UP000028630"/>
    </source>
</evidence>
<accession>A0A084ZMS5</accession>
<dbReference type="OrthoDB" id="368187at2"/>
<dbReference type="Proteomes" id="UP000028630">
    <property type="component" value="Unassembled WGS sequence"/>
</dbReference>
<sequence length="255" mass="27847">MENIPQRETLFCDLGAFVRPLVISAVGAGGKTSTLFWLATLFRQAGRRVLITTTTNMFLPAEQCPVMLCRNPAQLPAAFFQQPLAACFSRWLPEAGKVRGFTPQTIDALAARADCDVILVEADGAHGFAIKAPDEHEPCIPQTSHCVVAVTGGGMLGQPVGPDNVHRWPVFSRITGAEPEDTLDFPMLFRLVKHPQGAFKNVPPGCRRVWLLNQISQNEKLPAPLFSTVLENGEADAVWLGAVQENPAITRRLVR</sequence>
<protein>
    <submittedName>
        <fullName evidence="1">Molybdopterin-guanine dinucleotide biosynthesis protein</fullName>
    </submittedName>
</protein>
<reference evidence="2" key="1">
    <citation type="submission" date="2014-05" db="EMBL/GenBank/DDBJ databases">
        <title>ATOL: Assembling a taxonomically balanced genome-scale reconstruction of the evolutionary history of the Enterobacteriaceae.</title>
        <authorList>
            <person name="Plunkett G. III"/>
            <person name="Neeno-Eckwall E.C."/>
            <person name="Glasner J.D."/>
            <person name="Perna N.T."/>
        </authorList>
    </citation>
    <scope>NUCLEOTIDE SEQUENCE [LARGE SCALE GENOMIC DNA]</scope>
    <source>
        <strain evidence="2">ATCC 49490</strain>
    </source>
</reference>
<dbReference type="InterPro" id="IPR036565">
    <property type="entry name" value="Mur-like_cat_sf"/>
</dbReference>
<dbReference type="InterPro" id="IPR017587">
    <property type="entry name" value="YqeC"/>
</dbReference>
<name>A0A084ZMS5_9ENTR</name>
<dbReference type="eggNOG" id="COG0769">
    <property type="taxonomic scope" value="Bacteria"/>
</dbReference>